<keyword evidence="2" id="KW-1185">Reference proteome</keyword>
<feature type="non-terminal residue" evidence="1">
    <location>
        <position position="1"/>
    </location>
</feature>
<protein>
    <submittedName>
        <fullName evidence="1">Uncharacterized protein</fullName>
    </submittedName>
</protein>
<dbReference type="AlphaFoldDB" id="A0AAV1SGY3"/>
<name>A0AAV1SGY3_9ROSI</name>
<evidence type="ECO:0000313" key="2">
    <source>
        <dbReference type="Proteomes" id="UP001314170"/>
    </source>
</evidence>
<reference evidence="1 2" key="1">
    <citation type="submission" date="2024-01" db="EMBL/GenBank/DDBJ databases">
        <authorList>
            <person name="Waweru B."/>
        </authorList>
    </citation>
    <scope>NUCLEOTIDE SEQUENCE [LARGE SCALE GENOMIC DNA]</scope>
</reference>
<sequence length="89" mass="10370">VLVEKRNWSYGSSVILRRPIKITDPMVVVAIPLWNWKLLCHGLMEDEVGEIEPPSRIRCMKYKLGKAYEVCRFTYSTKEAPDFTILPSR</sequence>
<organism evidence="1 2">
    <name type="scientific">Dovyalis caffra</name>
    <dbReference type="NCBI Taxonomy" id="77055"/>
    <lineage>
        <taxon>Eukaryota</taxon>
        <taxon>Viridiplantae</taxon>
        <taxon>Streptophyta</taxon>
        <taxon>Embryophyta</taxon>
        <taxon>Tracheophyta</taxon>
        <taxon>Spermatophyta</taxon>
        <taxon>Magnoliopsida</taxon>
        <taxon>eudicotyledons</taxon>
        <taxon>Gunneridae</taxon>
        <taxon>Pentapetalae</taxon>
        <taxon>rosids</taxon>
        <taxon>fabids</taxon>
        <taxon>Malpighiales</taxon>
        <taxon>Salicaceae</taxon>
        <taxon>Flacourtieae</taxon>
        <taxon>Dovyalis</taxon>
    </lineage>
</organism>
<proteinExistence type="predicted"/>
<evidence type="ECO:0000313" key="1">
    <source>
        <dbReference type="EMBL" id="CAK7350027.1"/>
    </source>
</evidence>
<comment type="caution">
    <text evidence="1">The sequence shown here is derived from an EMBL/GenBank/DDBJ whole genome shotgun (WGS) entry which is preliminary data.</text>
</comment>
<dbReference type="Proteomes" id="UP001314170">
    <property type="component" value="Unassembled WGS sequence"/>
</dbReference>
<accession>A0AAV1SGY3</accession>
<gene>
    <name evidence="1" type="ORF">DCAF_LOCUS22751</name>
</gene>
<dbReference type="EMBL" id="CAWUPB010001179">
    <property type="protein sequence ID" value="CAK7350027.1"/>
    <property type="molecule type" value="Genomic_DNA"/>
</dbReference>